<evidence type="ECO:0000313" key="1">
    <source>
        <dbReference type="EMBL" id="AXG78092.1"/>
    </source>
</evidence>
<proteinExistence type="predicted"/>
<sequence>MPSVLIVGYDPHSIPDSDAEALLKQLDQEMARFEGLGISATAALVTADESTEPALVAQLADRPWDVVVIGAGVRTPEPALVQFERIVNLVRRYAPQAAVAFNTGPDTSVEAAQRWI</sequence>
<dbReference type="RefSeq" id="WP_114659457.1">
    <property type="nucleotide sequence ID" value="NZ_CP031194.1"/>
</dbReference>
<organism evidence="1 2">
    <name type="scientific">Streptomyces paludis</name>
    <dbReference type="NCBI Taxonomy" id="2282738"/>
    <lineage>
        <taxon>Bacteria</taxon>
        <taxon>Bacillati</taxon>
        <taxon>Actinomycetota</taxon>
        <taxon>Actinomycetes</taxon>
        <taxon>Kitasatosporales</taxon>
        <taxon>Streptomycetaceae</taxon>
        <taxon>Streptomyces</taxon>
    </lineage>
</organism>
<protein>
    <submittedName>
        <fullName evidence="1">Uncharacterized protein</fullName>
    </submittedName>
</protein>
<accession>A0A345HN18</accession>
<gene>
    <name evidence="1" type="ORF">DVK44_10670</name>
</gene>
<keyword evidence="2" id="KW-1185">Reference proteome</keyword>
<name>A0A345HN18_9ACTN</name>
<reference evidence="2" key="1">
    <citation type="submission" date="2018-07" db="EMBL/GenBank/DDBJ databases">
        <authorList>
            <person name="Zhao J."/>
        </authorList>
    </citation>
    <scope>NUCLEOTIDE SEQUENCE [LARGE SCALE GENOMIC DNA]</scope>
    <source>
        <strain evidence="2">GSSD-12</strain>
    </source>
</reference>
<evidence type="ECO:0000313" key="2">
    <source>
        <dbReference type="Proteomes" id="UP000253868"/>
    </source>
</evidence>
<dbReference type="EMBL" id="CP031194">
    <property type="protein sequence ID" value="AXG78092.1"/>
    <property type="molecule type" value="Genomic_DNA"/>
</dbReference>
<dbReference type="OrthoDB" id="1495085at2"/>
<dbReference type="KEGG" id="spad:DVK44_10670"/>
<dbReference type="Proteomes" id="UP000253868">
    <property type="component" value="Chromosome"/>
</dbReference>
<dbReference type="AlphaFoldDB" id="A0A345HN18"/>